<dbReference type="Pfam" id="PF01844">
    <property type="entry name" value="HNH"/>
    <property type="match status" value="1"/>
</dbReference>
<evidence type="ECO:0000259" key="1">
    <source>
        <dbReference type="SMART" id="SM00507"/>
    </source>
</evidence>
<gene>
    <name evidence="2" type="ORF">IXB50_17940</name>
</gene>
<name>A0A947GL91_9CYAN</name>
<accession>A0A947GL91</accession>
<evidence type="ECO:0000313" key="2">
    <source>
        <dbReference type="EMBL" id="MBT9317308.1"/>
    </source>
</evidence>
<sequence>MAYIPDSLRRAVSKRAEGKCEYCQIHQTFSIYTHEIDHAVAIKHGGQTNTDNLVLACLPCNRHKGSDLTSIDPFTGEITPLFNPRINTWSKHFELQDAYILGLTAIGRTTIFLLKFNDANRLQRRQLLISQGLYPDLPTIT</sequence>
<dbReference type="Gene3D" id="1.10.30.50">
    <property type="match status" value="1"/>
</dbReference>
<feature type="domain" description="HNH nuclease" evidence="1">
    <location>
        <begin position="7"/>
        <end position="62"/>
    </location>
</feature>
<dbReference type="PANTHER" id="PTHR33877:SF1">
    <property type="entry name" value="TYPE IV METHYL-DIRECTED RESTRICTION ENZYME ECOKMCRA"/>
    <property type="match status" value="1"/>
</dbReference>
<proteinExistence type="predicted"/>
<dbReference type="InterPro" id="IPR002711">
    <property type="entry name" value="HNH"/>
</dbReference>
<protein>
    <submittedName>
        <fullName evidence="2">HNH endonuclease</fullName>
    </submittedName>
</protein>
<dbReference type="SMART" id="SM00507">
    <property type="entry name" value="HNHc"/>
    <property type="match status" value="1"/>
</dbReference>
<dbReference type="InterPro" id="IPR003615">
    <property type="entry name" value="HNH_nuc"/>
</dbReference>
<dbReference type="CDD" id="cd00085">
    <property type="entry name" value="HNHc"/>
    <property type="match status" value="1"/>
</dbReference>
<organism evidence="2 3">
    <name type="scientific">Leptothoe spongobia TAU-MAC 1115</name>
    <dbReference type="NCBI Taxonomy" id="1967444"/>
    <lineage>
        <taxon>Bacteria</taxon>
        <taxon>Bacillati</taxon>
        <taxon>Cyanobacteriota</taxon>
        <taxon>Cyanophyceae</taxon>
        <taxon>Nodosilineales</taxon>
        <taxon>Cymatolegaceae</taxon>
        <taxon>Leptothoe</taxon>
        <taxon>Leptothoe spongobia</taxon>
    </lineage>
</organism>
<dbReference type="AlphaFoldDB" id="A0A947GL91"/>
<dbReference type="InterPro" id="IPR052892">
    <property type="entry name" value="NA-targeting_endonuclease"/>
</dbReference>
<reference evidence="2" key="1">
    <citation type="submission" date="2020-11" db="EMBL/GenBank/DDBJ databases">
        <authorList>
            <person name="Konstantinou D."/>
            <person name="Gkelis S."/>
            <person name="Popin R."/>
            <person name="Fewer D."/>
            <person name="Sivonen K."/>
        </authorList>
    </citation>
    <scope>NUCLEOTIDE SEQUENCE</scope>
    <source>
        <strain evidence="2">TAU-MAC 1115</strain>
    </source>
</reference>
<keyword evidence="3" id="KW-1185">Reference proteome</keyword>
<keyword evidence="2" id="KW-0540">Nuclease</keyword>
<dbReference type="GO" id="GO:0008270">
    <property type="term" value="F:zinc ion binding"/>
    <property type="evidence" value="ECO:0007669"/>
    <property type="project" value="InterPro"/>
</dbReference>
<dbReference type="GO" id="GO:0004519">
    <property type="term" value="F:endonuclease activity"/>
    <property type="evidence" value="ECO:0007669"/>
    <property type="project" value="UniProtKB-KW"/>
</dbReference>
<evidence type="ECO:0000313" key="3">
    <source>
        <dbReference type="Proteomes" id="UP000717364"/>
    </source>
</evidence>
<dbReference type="Proteomes" id="UP000717364">
    <property type="component" value="Unassembled WGS sequence"/>
</dbReference>
<keyword evidence="2" id="KW-0378">Hydrolase</keyword>
<keyword evidence="2" id="KW-0255">Endonuclease</keyword>
<dbReference type="RefSeq" id="WP_215610375.1">
    <property type="nucleotide sequence ID" value="NZ_JADOES010000043.1"/>
</dbReference>
<comment type="caution">
    <text evidence="2">The sequence shown here is derived from an EMBL/GenBank/DDBJ whole genome shotgun (WGS) entry which is preliminary data.</text>
</comment>
<dbReference type="EMBL" id="JADOES010000043">
    <property type="protein sequence ID" value="MBT9317308.1"/>
    <property type="molecule type" value="Genomic_DNA"/>
</dbReference>
<dbReference type="PANTHER" id="PTHR33877">
    <property type="entry name" value="SLL1193 PROTEIN"/>
    <property type="match status" value="1"/>
</dbReference>
<dbReference type="GO" id="GO:0003676">
    <property type="term" value="F:nucleic acid binding"/>
    <property type="evidence" value="ECO:0007669"/>
    <property type="project" value="InterPro"/>
</dbReference>
<reference evidence="2" key="2">
    <citation type="journal article" date="2021" name="Mar. Drugs">
        <title>Genome Reduction and Secondary Metabolism of the Marine Sponge-Associated Cyanobacterium Leptothoe.</title>
        <authorList>
            <person name="Konstantinou D."/>
            <person name="Popin R.V."/>
            <person name="Fewer D.P."/>
            <person name="Sivonen K."/>
            <person name="Gkelis S."/>
        </authorList>
    </citation>
    <scope>NUCLEOTIDE SEQUENCE</scope>
    <source>
        <strain evidence="2">TAU-MAC 1115</strain>
    </source>
</reference>